<feature type="transmembrane region" description="Helical" evidence="17">
    <location>
        <begin position="563"/>
        <end position="585"/>
    </location>
</feature>
<keyword evidence="9 17" id="KW-1133">Transmembrane helix</keyword>
<dbReference type="AlphaFoldDB" id="A0A4W3IN16"/>
<dbReference type="Gene3D" id="1.10.287.70">
    <property type="match status" value="1"/>
</dbReference>
<keyword evidence="7" id="KW-0677">Repeat</keyword>
<evidence type="ECO:0000256" key="13">
    <source>
        <dbReference type="ARBA" id="ARBA00023303"/>
    </source>
</evidence>
<protein>
    <submittedName>
        <fullName evidence="19">Transient receptor potential cation channel subfamily V member 1</fullName>
    </submittedName>
</protein>
<reference evidence="19" key="4">
    <citation type="submission" date="2025-08" db="UniProtKB">
        <authorList>
            <consortium name="Ensembl"/>
        </authorList>
    </citation>
    <scope>IDENTIFICATION</scope>
</reference>
<evidence type="ECO:0000256" key="14">
    <source>
        <dbReference type="ARBA" id="ARBA00036634"/>
    </source>
</evidence>
<dbReference type="Pfam" id="PF12796">
    <property type="entry name" value="Ank_2"/>
    <property type="match status" value="1"/>
</dbReference>
<evidence type="ECO:0000256" key="3">
    <source>
        <dbReference type="ARBA" id="ARBA00022475"/>
    </source>
</evidence>
<evidence type="ECO:0000259" key="18">
    <source>
        <dbReference type="Pfam" id="PF00520"/>
    </source>
</evidence>
<dbReference type="PANTHER" id="PTHR10582">
    <property type="entry name" value="TRANSIENT RECEPTOR POTENTIAL ION CHANNEL PROTEIN"/>
    <property type="match status" value="1"/>
</dbReference>
<feature type="transmembrane region" description="Helical" evidence="17">
    <location>
        <begin position="634"/>
        <end position="657"/>
    </location>
</feature>
<keyword evidence="12 17" id="KW-0472">Membrane</keyword>
<evidence type="ECO:0000256" key="12">
    <source>
        <dbReference type="ARBA" id="ARBA00023136"/>
    </source>
</evidence>
<evidence type="ECO:0000256" key="7">
    <source>
        <dbReference type="ARBA" id="ARBA00022737"/>
    </source>
</evidence>
<dbReference type="PROSITE" id="PS50297">
    <property type="entry name" value="ANK_REP_REGION"/>
    <property type="match status" value="1"/>
</dbReference>
<dbReference type="SMART" id="SM00248">
    <property type="entry name" value="ANK"/>
    <property type="match status" value="3"/>
</dbReference>
<keyword evidence="4" id="KW-0109">Calcium transport</keyword>
<evidence type="ECO:0000256" key="10">
    <source>
        <dbReference type="ARBA" id="ARBA00023043"/>
    </source>
</evidence>
<feature type="repeat" description="ANK" evidence="15">
    <location>
        <begin position="197"/>
        <end position="229"/>
    </location>
</feature>
<dbReference type="Ensembl" id="ENSCMIT00000032250.1">
    <property type="protein sequence ID" value="ENSCMIP00000031764.1"/>
    <property type="gene ID" value="ENSCMIG00000013598.1"/>
</dbReference>
<keyword evidence="2" id="KW-0813">Transport</keyword>
<accession>A0A4W3IN16</accession>
<keyword evidence="5" id="KW-0107">Calcium channel</keyword>
<evidence type="ECO:0000313" key="19">
    <source>
        <dbReference type="Ensembl" id="ENSCMIP00000031764.1"/>
    </source>
</evidence>
<comment type="subcellular location">
    <subcellularLocation>
        <location evidence="1">Cell membrane</location>
        <topology evidence="1">Multi-pass membrane protein</topology>
    </subcellularLocation>
</comment>
<keyword evidence="20" id="KW-1185">Reference proteome</keyword>
<evidence type="ECO:0000256" key="17">
    <source>
        <dbReference type="SAM" id="Phobius"/>
    </source>
</evidence>
<evidence type="ECO:0000256" key="6">
    <source>
        <dbReference type="ARBA" id="ARBA00022692"/>
    </source>
</evidence>
<dbReference type="GO" id="GO:0005886">
    <property type="term" value="C:plasma membrane"/>
    <property type="evidence" value="ECO:0007669"/>
    <property type="project" value="UniProtKB-SubCell"/>
</dbReference>
<feature type="transmembrane region" description="Helical" evidence="17">
    <location>
        <begin position="425"/>
        <end position="447"/>
    </location>
</feature>
<comment type="catalytic activity">
    <reaction evidence="14">
        <text>Ca(2+)(in) = Ca(2+)(out)</text>
        <dbReference type="Rhea" id="RHEA:29671"/>
        <dbReference type="ChEBI" id="CHEBI:29108"/>
    </reaction>
</comment>
<evidence type="ECO:0000256" key="4">
    <source>
        <dbReference type="ARBA" id="ARBA00022568"/>
    </source>
</evidence>
<dbReference type="PROSITE" id="PS50088">
    <property type="entry name" value="ANK_REPEAT"/>
    <property type="match status" value="1"/>
</dbReference>
<dbReference type="InterPro" id="IPR008347">
    <property type="entry name" value="TrpV1-4"/>
</dbReference>
<dbReference type="GO" id="GO:0098703">
    <property type="term" value="P:calcium ion import across plasma membrane"/>
    <property type="evidence" value="ECO:0007669"/>
    <property type="project" value="TreeGrafter"/>
</dbReference>
<dbReference type="Pfam" id="PF00023">
    <property type="entry name" value="Ank"/>
    <property type="match status" value="1"/>
</dbReference>
<evidence type="ECO:0000256" key="8">
    <source>
        <dbReference type="ARBA" id="ARBA00022837"/>
    </source>
</evidence>
<dbReference type="Gene3D" id="1.25.40.20">
    <property type="entry name" value="Ankyrin repeat-containing domain"/>
    <property type="match status" value="1"/>
</dbReference>
<feature type="transmembrane region" description="Helical" evidence="17">
    <location>
        <begin position="523"/>
        <end position="542"/>
    </location>
</feature>
<evidence type="ECO:0000256" key="15">
    <source>
        <dbReference type="PROSITE-ProRule" id="PRU00023"/>
    </source>
</evidence>
<dbReference type="GeneTree" id="ENSGT00940000160870"/>
<reference evidence="19" key="5">
    <citation type="submission" date="2025-09" db="UniProtKB">
        <authorList>
            <consortium name="Ensembl"/>
        </authorList>
    </citation>
    <scope>IDENTIFICATION</scope>
</reference>
<evidence type="ECO:0000256" key="16">
    <source>
        <dbReference type="SAM" id="MobiDB-lite"/>
    </source>
</evidence>
<keyword evidence="10 15" id="KW-0040">ANK repeat</keyword>
<dbReference type="InterPro" id="IPR036770">
    <property type="entry name" value="Ankyrin_rpt-contain_sf"/>
</dbReference>
<sequence>MRRMDNEDPSEATETTTVNADTDHVFTEDESSDNALGHESGGEVWEIPHGFKAMKRTAHRYHFGLREFEGSKTKVPMDSFYSIDYQLSPKDSRFGSQDSVETDSSPSIYNRHWLFEMVSKGTAKELDGFEEHLMRNKKYLTDWEYKDPETGKTALLKALLNLNNKKNDTVSRLLEIAEKGNNLKEFINAAYTDSYYRGQTALHVAIERRSAHFVELLVRNGADVHARASGIFFKQKKSGDGFYFGELPLSLAACTNQLDIVTFLLENPHSRADVSAVDSRGNNVLHALVAVADNTPENTKFVTKMYNGLLMKSVKIRPLENLEATTNKKGLTPLKLAAKTGKLQLFKDIMGREVQEEECRHLSRKFTEWAYGPVHSSLYDLSSLDTDDEQSVLEIIVHGTKNEFRHEMLLVEPLNKLLQEKWNKFARFIFCVDFFIYFAYMTVFTLVGYNRKENMTLPFPIEHTTEGYLRLTGQIITLLGRVWFLTPTLPPPPPTPLLCGSSFVQSLMLLASALLYTTGRNEYVGFMVIAMALGWINTLYYSRGFYRMGVYSVMVQKILVTDILRFLIVYIVFLFGFGVALVTLIEEGPPKGRMATSQKNYRLLNLYSTFLELFRFTIGMGDLEFTEDYKFKEVFILLLISYVILTYILLLNLLIALMSQTVEKISKDSKNIWKLQRAVTILDLERSLPRCLRDRLRSGESVVVGMTPDNKEDMRRCYRIDEVNWTKWNTNLGLINEDPGNSNVIRRSSLARNSRFRRGKRGNQPEGQSDTDVDLEPFGNQRC</sequence>
<keyword evidence="3" id="KW-1003">Cell membrane</keyword>
<proteinExistence type="predicted"/>
<dbReference type="PRINTS" id="PR01769">
    <property type="entry name" value="VRL2RECEPTOR"/>
</dbReference>
<dbReference type="PRINTS" id="PR01768">
    <property type="entry name" value="TRPVRECEPTOR"/>
</dbReference>
<organism evidence="19 20">
    <name type="scientific">Callorhinchus milii</name>
    <name type="common">Ghost shark</name>
    <dbReference type="NCBI Taxonomy" id="7868"/>
    <lineage>
        <taxon>Eukaryota</taxon>
        <taxon>Metazoa</taxon>
        <taxon>Chordata</taxon>
        <taxon>Craniata</taxon>
        <taxon>Vertebrata</taxon>
        <taxon>Chondrichthyes</taxon>
        <taxon>Holocephali</taxon>
        <taxon>Chimaeriformes</taxon>
        <taxon>Callorhinchidae</taxon>
        <taxon>Callorhinchus</taxon>
    </lineage>
</organism>
<dbReference type="FunFam" id="1.25.40.20:FF:000018">
    <property type="entry name" value="Transient receptor potential cation channel subfamily V member 1"/>
    <property type="match status" value="1"/>
</dbReference>
<evidence type="ECO:0000256" key="9">
    <source>
        <dbReference type="ARBA" id="ARBA00022989"/>
    </source>
</evidence>
<evidence type="ECO:0000256" key="11">
    <source>
        <dbReference type="ARBA" id="ARBA00023065"/>
    </source>
</evidence>
<dbReference type="PANTHER" id="PTHR10582:SF5">
    <property type="entry name" value="TRANSIENT RECEPTOR POTENTIAL CATION CHANNEL SUBFAMILY V MEMBER 2"/>
    <property type="match status" value="1"/>
</dbReference>
<gene>
    <name evidence="19" type="primary">LOC103180592</name>
</gene>
<name>A0A4W3IN16_CALMI</name>
<keyword evidence="6 17" id="KW-0812">Transmembrane</keyword>
<dbReference type="Pfam" id="PF00520">
    <property type="entry name" value="Ion_trans"/>
    <property type="match status" value="1"/>
</dbReference>
<reference evidence="20" key="2">
    <citation type="journal article" date="2007" name="PLoS Biol.">
        <title>Survey sequencing and comparative analysis of the elephant shark (Callorhinchus milii) genome.</title>
        <authorList>
            <person name="Venkatesh B."/>
            <person name="Kirkness E.F."/>
            <person name="Loh Y.H."/>
            <person name="Halpern A.L."/>
            <person name="Lee A.P."/>
            <person name="Johnson J."/>
            <person name="Dandona N."/>
            <person name="Viswanathan L.D."/>
            <person name="Tay A."/>
            <person name="Venter J.C."/>
            <person name="Strausberg R.L."/>
            <person name="Brenner S."/>
        </authorList>
    </citation>
    <scope>NUCLEOTIDE SEQUENCE [LARGE SCALE GENOMIC DNA]</scope>
</reference>
<keyword evidence="8" id="KW-0106">Calcium</keyword>
<keyword evidence="13" id="KW-0407">Ion channel</keyword>
<feature type="transmembrane region" description="Helical" evidence="17">
    <location>
        <begin position="497"/>
        <end position="517"/>
    </location>
</feature>
<evidence type="ECO:0000256" key="5">
    <source>
        <dbReference type="ARBA" id="ARBA00022673"/>
    </source>
</evidence>
<evidence type="ECO:0000256" key="2">
    <source>
        <dbReference type="ARBA" id="ARBA00022448"/>
    </source>
</evidence>
<reference evidence="20" key="3">
    <citation type="journal article" date="2014" name="Nature">
        <title>Elephant shark genome provides unique insights into gnathostome evolution.</title>
        <authorList>
            <consortium name="International Elephant Shark Genome Sequencing Consortium"/>
            <person name="Venkatesh B."/>
            <person name="Lee A.P."/>
            <person name="Ravi V."/>
            <person name="Maurya A.K."/>
            <person name="Lian M.M."/>
            <person name="Swann J.B."/>
            <person name="Ohta Y."/>
            <person name="Flajnik M.F."/>
            <person name="Sutoh Y."/>
            <person name="Kasahara M."/>
            <person name="Hoon S."/>
            <person name="Gangu V."/>
            <person name="Roy S.W."/>
            <person name="Irimia M."/>
            <person name="Korzh V."/>
            <person name="Kondrychyn I."/>
            <person name="Lim Z.W."/>
            <person name="Tay B.H."/>
            <person name="Tohari S."/>
            <person name="Kong K.W."/>
            <person name="Ho S."/>
            <person name="Lorente-Galdos B."/>
            <person name="Quilez J."/>
            <person name="Marques-Bonet T."/>
            <person name="Raney B.J."/>
            <person name="Ingham P.W."/>
            <person name="Tay A."/>
            <person name="Hillier L.W."/>
            <person name="Minx P."/>
            <person name="Boehm T."/>
            <person name="Wilson R.K."/>
            <person name="Brenner S."/>
            <person name="Warren W.C."/>
        </authorList>
    </citation>
    <scope>NUCLEOTIDE SEQUENCE [LARGE SCALE GENOMIC DNA]</scope>
</reference>
<dbReference type="InterPro" id="IPR008348">
    <property type="entry name" value="TrpV4"/>
</dbReference>
<dbReference type="SUPFAM" id="SSF48403">
    <property type="entry name" value="Ankyrin repeat"/>
    <property type="match status" value="1"/>
</dbReference>
<dbReference type="InterPro" id="IPR005821">
    <property type="entry name" value="Ion_trans_dom"/>
</dbReference>
<feature type="region of interest" description="Disordered" evidence="16">
    <location>
        <begin position="754"/>
        <end position="783"/>
    </location>
</feature>
<dbReference type="Proteomes" id="UP000314986">
    <property type="component" value="Unassembled WGS sequence"/>
</dbReference>
<evidence type="ECO:0000313" key="20">
    <source>
        <dbReference type="Proteomes" id="UP000314986"/>
    </source>
</evidence>
<feature type="transmembrane region" description="Helical" evidence="17">
    <location>
        <begin position="467"/>
        <end position="485"/>
    </location>
</feature>
<feature type="domain" description="Ion transport" evidence="18">
    <location>
        <begin position="508"/>
        <end position="669"/>
    </location>
</feature>
<dbReference type="InterPro" id="IPR024862">
    <property type="entry name" value="TRPV"/>
</dbReference>
<dbReference type="GO" id="GO:0005262">
    <property type="term" value="F:calcium channel activity"/>
    <property type="evidence" value="ECO:0007669"/>
    <property type="project" value="UniProtKB-KW"/>
</dbReference>
<dbReference type="InterPro" id="IPR002110">
    <property type="entry name" value="Ankyrin_rpt"/>
</dbReference>
<reference evidence="20" key="1">
    <citation type="journal article" date="2006" name="Science">
        <title>Ancient noncoding elements conserved in the human genome.</title>
        <authorList>
            <person name="Venkatesh B."/>
            <person name="Kirkness E.F."/>
            <person name="Loh Y.H."/>
            <person name="Halpern A.L."/>
            <person name="Lee A.P."/>
            <person name="Johnson J."/>
            <person name="Dandona N."/>
            <person name="Viswanathan L.D."/>
            <person name="Tay A."/>
            <person name="Venter J.C."/>
            <person name="Strausberg R.L."/>
            <person name="Brenner S."/>
        </authorList>
    </citation>
    <scope>NUCLEOTIDE SEQUENCE [LARGE SCALE GENOMIC DNA]</scope>
</reference>
<feature type="region of interest" description="Disordered" evidence="16">
    <location>
        <begin position="1"/>
        <end position="41"/>
    </location>
</feature>
<keyword evidence="11" id="KW-0406">Ion transport</keyword>
<evidence type="ECO:0000256" key="1">
    <source>
        <dbReference type="ARBA" id="ARBA00004651"/>
    </source>
</evidence>